<keyword evidence="1" id="KW-1133">Transmembrane helix</keyword>
<comment type="caution">
    <text evidence="2">The sequence shown here is derived from an EMBL/GenBank/DDBJ whole genome shotgun (WGS) entry which is preliminary data.</text>
</comment>
<dbReference type="EMBL" id="MSTI01000095">
    <property type="protein sequence ID" value="OLV17516.1"/>
    <property type="molecule type" value="Genomic_DNA"/>
</dbReference>
<dbReference type="PROSITE" id="PS51257">
    <property type="entry name" value="PROKAR_LIPOPROTEIN"/>
    <property type="match status" value="1"/>
</dbReference>
<proteinExistence type="predicted"/>
<keyword evidence="3" id="KW-1185">Reference proteome</keyword>
<protein>
    <submittedName>
        <fullName evidence="2">Uncharacterized protein</fullName>
    </submittedName>
</protein>
<name>A0A1U7NX78_9DEIO</name>
<evidence type="ECO:0000313" key="2">
    <source>
        <dbReference type="EMBL" id="OLV17516.1"/>
    </source>
</evidence>
<dbReference type="STRING" id="249408.BOO71_0008527"/>
<sequence>MKVRRLLLTLMLALACTLLSLFANRVVYRLTEPCPPGATCAAPVREAGWPLAFSLQAVVGQEEATARVDPVQLGWQTAPFAVNVLLYGLLLLLVGRMLPSPKWTEARSS</sequence>
<feature type="transmembrane region" description="Helical" evidence="1">
    <location>
        <begin position="80"/>
        <end position="98"/>
    </location>
</feature>
<keyword evidence="1" id="KW-0472">Membrane</keyword>
<evidence type="ECO:0000313" key="3">
    <source>
        <dbReference type="Proteomes" id="UP000186607"/>
    </source>
</evidence>
<keyword evidence="1" id="KW-0812">Transmembrane</keyword>
<evidence type="ECO:0000256" key="1">
    <source>
        <dbReference type="SAM" id="Phobius"/>
    </source>
</evidence>
<accession>A0A1U7NX78</accession>
<dbReference type="AlphaFoldDB" id="A0A1U7NX78"/>
<dbReference type="Proteomes" id="UP000186607">
    <property type="component" value="Unassembled WGS sequence"/>
</dbReference>
<gene>
    <name evidence="2" type="ORF">BOO71_0008527</name>
</gene>
<reference evidence="2 3" key="1">
    <citation type="submission" date="2017-01" db="EMBL/GenBank/DDBJ databases">
        <title>Genome Analysis of Deinococcus marmoris KOPRI26562.</title>
        <authorList>
            <person name="Kim J.H."/>
            <person name="Oh H.-M."/>
        </authorList>
    </citation>
    <scope>NUCLEOTIDE SEQUENCE [LARGE SCALE GENOMIC DNA]</scope>
    <source>
        <strain evidence="2 3">KOPRI26562</strain>
    </source>
</reference>
<organism evidence="2 3">
    <name type="scientific">Deinococcus marmoris</name>
    <dbReference type="NCBI Taxonomy" id="249408"/>
    <lineage>
        <taxon>Bacteria</taxon>
        <taxon>Thermotogati</taxon>
        <taxon>Deinococcota</taxon>
        <taxon>Deinococci</taxon>
        <taxon>Deinococcales</taxon>
        <taxon>Deinococcaceae</taxon>
        <taxon>Deinococcus</taxon>
    </lineage>
</organism>